<keyword evidence="3" id="KW-0732">Signal</keyword>
<dbReference type="OrthoDB" id="1819136at2"/>
<reference evidence="4 5" key="1">
    <citation type="submission" date="2016-10" db="EMBL/GenBank/DDBJ databases">
        <authorList>
            <person name="de Groot N.N."/>
        </authorList>
    </citation>
    <scope>NUCLEOTIDE SEQUENCE [LARGE SCALE GENOMIC DNA]</scope>
    <source>
        <strain evidence="4 5">AR67</strain>
    </source>
</reference>
<evidence type="ECO:0000256" key="3">
    <source>
        <dbReference type="SAM" id="SignalP"/>
    </source>
</evidence>
<name>A0A1I1EQW9_RUMAL</name>
<sequence>MRKLTKITALVFALCFCAAAMTACSESDTDKAVNETSKSASADDINEEDLDAALDKLEKDTAEELEKEKQESAESAAAAVESEAEPVVEEIKYEATEEIKNAALNSGYIQIGDTVFRTGGYMTVGEFVEKYQDKFDMSEIHLDEYMADGVEAFYTSSLEDPRIKIEVHILKPKDSNDERVKIPDAVVSTIMMKFFDGKQYCLTDGIGGDYFAYLEDVIFFPMDIKPMDYDDIKAFADSQGLKKSEHSFADVNEYVESDDCISFKLPGEENLLGETPKMTIKFKFDPKTLKGTDLRFFHI</sequence>
<protein>
    <recommendedName>
        <fullName evidence="6">Lipoprotein</fullName>
    </recommendedName>
</protein>
<evidence type="ECO:0000313" key="4">
    <source>
        <dbReference type="EMBL" id="SFB87273.1"/>
    </source>
</evidence>
<organism evidence="4 5">
    <name type="scientific">Ruminococcus albus</name>
    <dbReference type="NCBI Taxonomy" id="1264"/>
    <lineage>
        <taxon>Bacteria</taxon>
        <taxon>Bacillati</taxon>
        <taxon>Bacillota</taxon>
        <taxon>Clostridia</taxon>
        <taxon>Eubacteriales</taxon>
        <taxon>Oscillospiraceae</taxon>
        <taxon>Ruminococcus</taxon>
    </lineage>
</organism>
<evidence type="ECO:0000313" key="5">
    <source>
        <dbReference type="Proteomes" id="UP000182192"/>
    </source>
</evidence>
<dbReference type="AlphaFoldDB" id="A0A1I1EQW9"/>
<proteinExistence type="predicted"/>
<dbReference type="Proteomes" id="UP000182192">
    <property type="component" value="Unassembled WGS sequence"/>
</dbReference>
<keyword evidence="1" id="KW-0175">Coiled coil</keyword>
<evidence type="ECO:0000256" key="2">
    <source>
        <dbReference type="SAM" id="MobiDB-lite"/>
    </source>
</evidence>
<feature type="coiled-coil region" evidence="1">
    <location>
        <begin position="47"/>
        <end position="82"/>
    </location>
</feature>
<feature type="signal peptide" evidence="3">
    <location>
        <begin position="1"/>
        <end position="22"/>
    </location>
</feature>
<feature type="region of interest" description="Disordered" evidence="2">
    <location>
        <begin position="28"/>
        <end position="47"/>
    </location>
</feature>
<evidence type="ECO:0008006" key="6">
    <source>
        <dbReference type="Google" id="ProtNLM"/>
    </source>
</evidence>
<evidence type="ECO:0000256" key="1">
    <source>
        <dbReference type="SAM" id="Coils"/>
    </source>
</evidence>
<gene>
    <name evidence="4" type="ORF">SAMN02910406_00716</name>
</gene>
<dbReference type="RefSeq" id="WP_074960099.1">
    <property type="nucleotide sequence ID" value="NZ_FOKQ01000004.1"/>
</dbReference>
<accession>A0A1I1EQW9</accession>
<feature type="chain" id="PRO_5039453711" description="Lipoprotein" evidence="3">
    <location>
        <begin position="23"/>
        <end position="299"/>
    </location>
</feature>
<dbReference type="PROSITE" id="PS51257">
    <property type="entry name" value="PROKAR_LIPOPROTEIN"/>
    <property type="match status" value="1"/>
</dbReference>
<dbReference type="EMBL" id="FOKQ01000004">
    <property type="protein sequence ID" value="SFB87273.1"/>
    <property type="molecule type" value="Genomic_DNA"/>
</dbReference>